<keyword evidence="2" id="KW-0472">Membrane</keyword>
<evidence type="ECO:0000313" key="4">
    <source>
        <dbReference type="Proteomes" id="UP001634393"/>
    </source>
</evidence>
<organism evidence="3 4">
    <name type="scientific">Penstemon smallii</name>
    <dbReference type="NCBI Taxonomy" id="265156"/>
    <lineage>
        <taxon>Eukaryota</taxon>
        <taxon>Viridiplantae</taxon>
        <taxon>Streptophyta</taxon>
        <taxon>Embryophyta</taxon>
        <taxon>Tracheophyta</taxon>
        <taxon>Spermatophyta</taxon>
        <taxon>Magnoliopsida</taxon>
        <taxon>eudicotyledons</taxon>
        <taxon>Gunneridae</taxon>
        <taxon>Pentapetalae</taxon>
        <taxon>asterids</taxon>
        <taxon>lamiids</taxon>
        <taxon>Lamiales</taxon>
        <taxon>Plantaginaceae</taxon>
        <taxon>Cheloneae</taxon>
        <taxon>Penstemon</taxon>
    </lineage>
</organism>
<accession>A0ABD3T1J6</accession>
<feature type="compositionally biased region" description="Basic and acidic residues" evidence="1">
    <location>
        <begin position="189"/>
        <end position="280"/>
    </location>
</feature>
<feature type="compositionally biased region" description="Basic and acidic residues" evidence="1">
    <location>
        <begin position="291"/>
        <end position="325"/>
    </location>
</feature>
<gene>
    <name evidence="3" type="ORF">ACJIZ3_019055</name>
</gene>
<feature type="region of interest" description="Disordered" evidence="1">
    <location>
        <begin position="393"/>
        <end position="417"/>
    </location>
</feature>
<keyword evidence="2" id="KW-0812">Transmembrane</keyword>
<sequence>MCVLRVMKRWSRKVATMLPWLVIALIGLWTLSQLLPLSFLFEIMSPTVSCVFIVLVILFLYDILLPQLSPWRVWRNARIRERKRFEAIELEKMRKTATRICKNCLTPYRDQNPGRGKFMCFSCGHHSRRPLLDMPDSGILKASSDNGGMWRHCFTFALKAFTILFFAVMWLCRKIFSVSSYRERRRMLEKRGKNEGQESRGEKARRKAEEKRQARLEKKHAEEEERTQKEDIAKLVEELRDEKMEAEKEGEKVSPRAKERDSKKEAEVKLLERKKERDKASITSNTDSEELEKRAGKETERNKKSEGDTDRREQHKTAPESMKAHITEVGVALRSKGATASNHNRGNAATRYFYRVKGTFSSSSIAFSRGGFSRKSTKTTNVTREHKPNTLIDQKSTQRKEVVQPDRVSGRSNVNEDDKGVNRHVIIEPQPCTDPTKSWREKLFPFSPAVSSPSKSNVISRQSGKSEAEVPSPPLSCHPTSRQSFDNCIGFGQPSPFTLPSFPFEATTCSARPFEPIFPRTANQDLQIELHFLTDSTLETPSGENIVAAPRNNLQLDFSYMTDSSSLAESEVTQPSPIESPGERDASSFFFLGTPKGG</sequence>
<keyword evidence="4" id="KW-1185">Reference proteome</keyword>
<evidence type="ECO:0000313" key="3">
    <source>
        <dbReference type="EMBL" id="KAL3830253.1"/>
    </source>
</evidence>
<keyword evidence="2" id="KW-1133">Transmembrane helix</keyword>
<feature type="region of interest" description="Disordered" evidence="1">
    <location>
        <begin position="565"/>
        <end position="598"/>
    </location>
</feature>
<evidence type="ECO:0000256" key="1">
    <source>
        <dbReference type="SAM" id="MobiDB-lite"/>
    </source>
</evidence>
<feature type="compositionally biased region" description="Polar residues" evidence="1">
    <location>
        <begin position="449"/>
        <end position="465"/>
    </location>
</feature>
<feature type="region of interest" description="Disordered" evidence="1">
    <location>
        <begin position="448"/>
        <end position="478"/>
    </location>
</feature>
<feature type="transmembrane region" description="Helical" evidence="2">
    <location>
        <begin position="43"/>
        <end position="65"/>
    </location>
</feature>
<reference evidence="3 4" key="1">
    <citation type="submission" date="2024-12" db="EMBL/GenBank/DDBJ databases">
        <title>The unique morphological basis and parallel evolutionary history of personate flowers in Penstemon.</title>
        <authorList>
            <person name="Depatie T.H."/>
            <person name="Wessinger C.A."/>
        </authorList>
    </citation>
    <scope>NUCLEOTIDE SEQUENCE [LARGE SCALE GENOMIC DNA]</scope>
    <source>
        <strain evidence="3">WTNN_2</strain>
        <tissue evidence="3">Leaf</tissue>
    </source>
</reference>
<dbReference type="Proteomes" id="UP001634393">
    <property type="component" value="Unassembled WGS sequence"/>
</dbReference>
<feature type="compositionally biased region" description="Polar residues" evidence="1">
    <location>
        <begin position="565"/>
        <end position="577"/>
    </location>
</feature>
<name>A0ABD3T1J6_9LAMI</name>
<feature type="transmembrane region" description="Helical" evidence="2">
    <location>
        <begin position="14"/>
        <end position="31"/>
    </location>
</feature>
<feature type="region of interest" description="Disordered" evidence="1">
    <location>
        <begin position="188"/>
        <end position="325"/>
    </location>
</feature>
<dbReference type="AlphaFoldDB" id="A0ABD3T1J6"/>
<protein>
    <submittedName>
        <fullName evidence="3">Uncharacterized protein</fullName>
    </submittedName>
</protein>
<feature type="transmembrane region" description="Helical" evidence="2">
    <location>
        <begin position="153"/>
        <end position="171"/>
    </location>
</feature>
<comment type="caution">
    <text evidence="3">The sequence shown here is derived from an EMBL/GenBank/DDBJ whole genome shotgun (WGS) entry which is preliminary data.</text>
</comment>
<dbReference type="EMBL" id="JBJXBP010000005">
    <property type="protein sequence ID" value="KAL3830253.1"/>
    <property type="molecule type" value="Genomic_DNA"/>
</dbReference>
<evidence type="ECO:0000256" key="2">
    <source>
        <dbReference type="SAM" id="Phobius"/>
    </source>
</evidence>
<proteinExistence type="predicted"/>